<feature type="compositionally biased region" description="Polar residues" evidence="6">
    <location>
        <begin position="344"/>
        <end position="354"/>
    </location>
</feature>
<proteinExistence type="inferred from homology"/>
<reference evidence="9 10" key="1">
    <citation type="journal article" date="2014" name="Nature">
        <title>The genome of the recently domesticated crop plant sugar beet (Beta vulgaris).</title>
        <authorList>
            <person name="Dohm J.C."/>
            <person name="Minoche A.E."/>
            <person name="Holtgrawe D."/>
            <person name="Capella-Gutierrez S."/>
            <person name="Zakrzewski F."/>
            <person name="Tafer H."/>
            <person name="Rupp O."/>
            <person name="Sorensen T.R."/>
            <person name="Stracke R."/>
            <person name="Reinhardt R."/>
            <person name="Goesmann A."/>
            <person name="Kraft T."/>
            <person name="Schulz B."/>
            <person name="Stadler P.F."/>
            <person name="Schmidt T."/>
            <person name="Gabaldon T."/>
            <person name="Lehrach H."/>
            <person name="Weisshaar B."/>
            <person name="Himmelbauer H."/>
        </authorList>
    </citation>
    <scope>NUCLEOTIDE SEQUENCE [LARGE SCALE GENOMIC DNA]</scope>
    <source>
        <tissue evidence="9">Taproot</tissue>
    </source>
</reference>
<evidence type="ECO:0000259" key="7">
    <source>
        <dbReference type="SMART" id="SM00385"/>
    </source>
</evidence>
<accession>A0A0J8BGM1</accession>
<keyword evidence="2" id="KW-0132">Cell division</keyword>
<dbReference type="eggNOG" id="KOG0653">
    <property type="taxonomic scope" value="Eukaryota"/>
</dbReference>
<dbReference type="OMA" id="QISNDHN"/>
<dbReference type="GO" id="GO:0051301">
    <property type="term" value="P:cell division"/>
    <property type="evidence" value="ECO:0007669"/>
    <property type="project" value="UniProtKB-KW"/>
</dbReference>
<gene>
    <name evidence="9" type="ORF">BVRB_2g047000</name>
</gene>
<dbReference type="FunFam" id="1.10.472.10:FF:000057">
    <property type="entry name" value="Cyclin N-terminal domain containing 2"/>
    <property type="match status" value="1"/>
</dbReference>
<dbReference type="SMART" id="SM01332">
    <property type="entry name" value="Cyclin_C"/>
    <property type="match status" value="1"/>
</dbReference>
<evidence type="ECO:0000313" key="10">
    <source>
        <dbReference type="Proteomes" id="UP000035740"/>
    </source>
</evidence>
<dbReference type="Pfam" id="PF02984">
    <property type="entry name" value="Cyclin_C"/>
    <property type="match status" value="1"/>
</dbReference>
<dbReference type="InterPro" id="IPR048258">
    <property type="entry name" value="Cyclins_cyclin-box"/>
</dbReference>
<dbReference type="Gramene" id="KMS99202">
    <property type="protein sequence ID" value="KMS99202"/>
    <property type="gene ID" value="BVRB_2g047000"/>
</dbReference>
<dbReference type="AlphaFoldDB" id="A0A0J8BGM1"/>
<dbReference type="Gene3D" id="1.10.472.10">
    <property type="entry name" value="Cyclin-like"/>
    <property type="match status" value="2"/>
</dbReference>
<dbReference type="InterPro" id="IPR036915">
    <property type="entry name" value="Cyclin-like_sf"/>
</dbReference>
<dbReference type="PROSITE" id="PS00292">
    <property type="entry name" value="CYCLINS"/>
    <property type="match status" value="1"/>
</dbReference>
<name>A0A0J8BGM1_BETVV</name>
<evidence type="ECO:0000256" key="6">
    <source>
        <dbReference type="SAM" id="MobiDB-lite"/>
    </source>
</evidence>
<keyword evidence="3 5" id="KW-0195">Cyclin</keyword>
<evidence type="ECO:0000256" key="3">
    <source>
        <dbReference type="ARBA" id="ARBA00023127"/>
    </source>
</evidence>
<feature type="domain" description="Cyclin C-terminal" evidence="8">
    <location>
        <begin position="531"/>
        <end position="648"/>
    </location>
</feature>
<dbReference type="EMBL" id="KQ090226">
    <property type="protein sequence ID" value="KMS99202.1"/>
    <property type="molecule type" value="Genomic_DNA"/>
</dbReference>
<feature type="domain" description="Cyclin-like" evidence="7">
    <location>
        <begin position="438"/>
        <end position="522"/>
    </location>
</feature>
<evidence type="ECO:0000256" key="5">
    <source>
        <dbReference type="RuleBase" id="RU000383"/>
    </source>
</evidence>
<dbReference type="ExpressionAtlas" id="A0A0J8BGM1">
    <property type="expression patterns" value="baseline"/>
</dbReference>
<keyword evidence="4" id="KW-0131">Cell cycle</keyword>
<evidence type="ECO:0000259" key="8">
    <source>
        <dbReference type="SMART" id="SM01332"/>
    </source>
</evidence>
<organism evidence="9 10">
    <name type="scientific">Beta vulgaris subsp. vulgaris</name>
    <name type="common">Beet</name>
    <dbReference type="NCBI Taxonomy" id="3555"/>
    <lineage>
        <taxon>Eukaryota</taxon>
        <taxon>Viridiplantae</taxon>
        <taxon>Streptophyta</taxon>
        <taxon>Embryophyta</taxon>
        <taxon>Tracheophyta</taxon>
        <taxon>Spermatophyta</taxon>
        <taxon>Magnoliopsida</taxon>
        <taxon>eudicotyledons</taxon>
        <taxon>Gunneridae</taxon>
        <taxon>Pentapetalae</taxon>
        <taxon>Caryophyllales</taxon>
        <taxon>Chenopodiaceae</taxon>
        <taxon>Betoideae</taxon>
        <taxon>Beta</taxon>
    </lineage>
</organism>
<dbReference type="PANTHER" id="PTHR10177">
    <property type="entry name" value="CYCLINS"/>
    <property type="match status" value="1"/>
</dbReference>
<dbReference type="KEGG" id="bvg:104906254"/>
<dbReference type="InterPro" id="IPR006671">
    <property type="entry name" value="Cyclin_N"/>
</dbReference>
<dbReference type="Proteomes" id="UP000035740">
    <property type="component" value="Unassembled WGS sequence"/>
</dbReference>
<dbReference type="InterPro" id="IPR004367">
    <property type="entry name" value="Cyclin_C-dom"/>
</dbReference>
<evidence type="ECO:0000256" key="2">
    <source>
        <dbReference type="ARBA" id="ARBA00022618"/>
    </source>
</evidence>
<feature type="region of interest" description="Disordered" evidence="6">
    <location>
        <begin position="246"/>
        <end position="289"/>
    </location>
</feature>
<evidence type="ECO:0000256" key="4">
    <source>
        <dbReference type="ARBA" id="ARBA00023306"/>
    </source>
</evidence>
<comment type="similarity">
    <text evidence="1">Belongs to the cyclin family. Cyclin AB subfamily.</text>
</comment>
<dbReference type="InterPro" id="IPR013763">
    <property type="entry name" value="Cyclin-like_dom"/>
</dbReference>
<dbReference type="Pfam" id="PF00134">
    <property type="entry name" value="Cyclin_N"/>
    <property type="match status" value="1"/>
</dbReference>
<feature type="domain" description="Cyclin-like" evidence="7">
    <location>
        <begin position="535"/>
        <end position="617"/>
    </location>
</feature>
<dbReference type="InterPro" id="IPR039361">
    <property type="entry name" value="Cyclin"/>
</dbReference>
<dbReference type="OrthoDB" id="5590282at2759"/>
<dbReference type="SMART" id="SM00385">
    <property type="entry name" value="CYCLIN"/>
    <property type="match status" value="2"/>
</dbReference>
<evidence type="ECO:0000256" key="1">
    <source>
        <dbReference type="ARBA" id="ARBA00006955"/>
    </source>
</evidence>
<dbReference type="SUPFAM" id="SSF47954">
    <property type="entry name" value="Cyclin-like"/>
    <property type="match status" value="2"/>
</dbReference>
<keyword evidence="10" id="KW-1185">Reference proteome</keyword>
<evidence type="ECO:0000313" key="9">
    <source>
        <dbReference type="EMBL" id="KMS99202.1"/>
    </source>
</evidence>
<sequence length="653" mass="73061">MVILKGKSISGKTKSTERCELVSTSKFKVYSEKVNGRFPANADAKFSRTSLMSKTATLLASNTGSKTKMHVSGAQVTRSSYDSLDKTKVGRKVLADVSNIQGQSSKFEKPRGLRSSMAFGTLKSTASSGQFVMGKAKANLTRGIAVSNTFLKAHTKAQRTFSNFDRIQVTETTENITRQIPKSSNTITRKSLPVMKKASRLDSSDLQGNIKSEEKSTRKVGFPVKGRAGGKLVSQVSNLTSKVSREKVSDGSTLKAMRNQTNNDAHGRVRKSVKPIARTSSQTSYDPKNFKSKSICSLDKTLGTISMRRVKVATSTVAKSFKPSASCEEVTERGGLAQGRDNLKPQSSDTTAMRNSGRRKSYTSSLISRSKLLKLSNEIREQEQLPNIDDEGNPLEVAEYVDEIYDYYWLVEAQSSPLENYMIIQTDATPQMRGLLINWLIEVHDKFDLMPETLYLTVALLDRYLSLVTIKKKELQLVGLASLLLASKYEDFWHPRVKDLISISAESYTRKQMLEMEKSILKKLKFRLNLPTAYVFMLRFLKASQSDKRHEHLSFYLIELCLVKYESLRFRPSLLCASAVYVARCTLNEIPAWTSLLEKHARTKELQIRDCAEMIVSVHKSACAGLLKVTYDKYMQPKFGGIAAVKPLDRLPI</sequence>
<protein>
    <submittedName>
        <fullName evidence="9">Uncharacterized protein</fullName>
    </submittedName>
</protein>
<dbReference type="FunFam" id="1.10.472.10:FF:000091">
    <property type="entry name" value="putative cyclin-B3-1 isoform X3"/>
    <property type="match status" value="1"/>
</dbReference>
<feature type="region of interest" description="Disordered" evidence="6">
    <location>
        <begin position="329"/>
        <end position="360"/>
    </location>
</feature>